<evidence type="ECO:0000313" key="6">
    <source>
        <dbReference type="Proteomes" id="UP001268544"/>
    </source>
</evidence>
<reference evidence="3 4" key="1">
    <citation type="journal article" date="2015" name="J. Am. Soc. Brew. Chem.">
        <title>Dissolved carbon dioxide selects for lactic acid bacteria able to grow in and spoil packaged beer.</title>
        <authorList>
            <person name="Bergsveinson J."/>
            <person name="Redekop A."/>
            <person name="Zoerb S."/>
            <person name="Ziola B."/>
        </authorList>
    </citation>
    <scope>NUCLEOTIDE SEQUENCE [LARGE SCALE GENOMIC DNA]</scope>
    <source>
        <strain evidence="3 4">CCC B1205</strain>
    </source>
</reference>
<dbReference type="EMBL" id="LGIY01000027">
    <property type="protein sequence ID" value="POE40104.1"/>
    <property type="molecule type" value="Genomic_DNA"/>
</dbReference>
<accession>K6SRV7</accession>
<dbReference type="Proteomes" id="UP001268544">
    <property type="component" value="Unassembled WGS sequence"/>
</dbReference>
<dbReference type="EMBL" id="JAVKVH010000001">
    <property type="protein sequence ID" value="MDR7625775.1"/>
    <property type="molecule type" value="Genomic_DNA"/>
</dbReference>
<evidence type="ECO:0000313" key="1">
    <source>
        <dbReference type="EMBL" id="MDB1563658.1"/>
    </source>
</evidence>
<comment type="caution">
    <text evidence="1">The sequence shown here is derived from an EMBL/GenBank/DDBJ whole genome shotgun (WGS) entry which is preliminary data.</text>
</comment>
<dbReference type="EMBL" id="JAQLSF010000001">
    <property type="protein sequence ID" value="MDB1563658.1"/>
    <property type="molecule type" value="Genomic_DNA"/>
</dbReference>
<dbReference type="RefSeq" id="WP_003562602.1">
    <property type="nucleotide sequence ID" value="NZ_AFYO01000004.1"/>
</dbReference>
<dbReference type="Proteomes" id="UP001212327">
    <property type="component" value="Unassembled WGS sequence"/>
</dbReference>
<sequence>MKKAALTVINFRDLPHDYSGTDMFMTKKDENTTFIFKLMKHHQFQLQLICLVLKVSWLLGA</sequence>
<organism evidence="1 5">
    <name type="scientific">Lacticaseibacillus paracasei</name>
    <name type="common">Lactobacillus paracasei</name>
    <dbReference type="NCBI Taxonomy" id="1597"/>
    <lineage>
        <taxon>Bacteria</taxon>
        <taxon>Bacillati</taxon>
        <taxon>Bacillota</taxon>
        <taxon>Bacilli</taxon>
        <taxon>Lactobacillales</taxon>
        <taxon>Lactobacillaceae</taxon>
        <taxon>Lacticaseibacillus</taxon>
    </lineage>
</organism>
<evidence type="ECO:0000313" key="5">
    <source>
        <dbReference type="Proteomes" id="UP001212327"/>
    </source>
</evidence>
<evidence type="ECO:0000313" key="4">
    <source>
        <dbReference type="Proteomes" id="UP000237433"/>
    </source>
</evidence>
<dbReference type="Proteomes" id="UP000237433">
    <property type="component" value="Unassembled WGS sequence"/>
</dbReference>
<dbReference type="GeneID" id="57088813"/>
<evidence type="ECO:0000313" key="2">
    <source>
        <dbReference type="EMBL" id="MDR7625775.1"/>
    </source>
</evidence>
<proteinExistence type="predicted"/>
<gene>
    <name evidence="3" type="ORF">ACX51_12985</name>
    <name evidence="1" type="ORF">PGA78_02525</name>
    <name evidence="2" type="ORF">RF672_14535</name>
</gene>
<accession>A0A1V0Q790</accession>
<dbReference type="AlphaFoldDB" id="A0A1V0Q790"/>
<protein>
    <submittedName>
        <fullName evidence="1">Uncharacterized protein</fullName>
    </submittedName>
</protein>
<evidence type="ECO:0000313" key="3">
    <source>
        <dbReference type="EMBL" id="POE40104.1"/>
    </source>
</evidence>
<dbReference type="OMA" id="FKLMKHH"/>
<reference evidence="6" key="3">
    <citation type="submission" date="2023-07" db="EMBL/GenBank/DDBJ databases">
        <title>Lacticaseibacillus paracasei KCKM 0992.</title>
        <authorList>
            <person name="Kim T.W."/>
        </authorList>
    </citation>
    <scope>NUCLEOTIDE SEQUENCE [LARGE SCALE GENOMIC DNA]</scope>
    <source>
        <strain evidence="6">KCKM 0992</strain>
    </source>
</reference>
<reference evidence="2" key="4">
    <citation type="submission" date="2024-03" db="EMBL/GenBank/DDBJ databases">
        <title>Lacticaseibacillus paracasei KCKM 0992.</title>
        <authorList>
            <person name="Kim T.W."/>
        </authorList>
    </citation>
    <scope>NUCLEOTIDE SEQUENCE</scope>
    <source>
        <strain evidence="2">KCKM 0992</strain>
    </source>
</reference>
<reference evidence="1 5" key="2">
    <citation type="submission" date="2023-01" db="EMBL/GenBank/DDBJ databases">
        <title>Complete genome sequence of Lacticaseibacillus paracasei SRCM217440 isolated from Makgeolli.</title>
        <authorList>
            <person name="Yang H.-G."/>
            <person name="Jeong S.-J."/>
            <person name="Ha G.-S."/>
            <person name="Yang H.-J."/>
            <person name="Jeong D.-Y."/>
        </authorList>
    </citation>
    <scope>NUCLEOTIDE SEQUENCE [LARGE SCALE GENOMIC DNA]</scope>
    <source>
        <strain evidence="1 5">SRCM217440</strain>
    </source>
</reference>
<name>A0A1V0Q790_LACPA</name>